<proteinExistence type="predicted"/>
<protein>
    <recommendedName>
        <fullName evidence="2">DUF1570 domain-containing protein</fullName>
    </recommendedName>
</protein>
<keyword evidence="4" id="KW-1185">Reference proteome</keyword>
<organism evidence="3 4">
    <name type="scientific">Thiohalocapsa halophila</name>
    <dbReference type="NCBI Taxonomy" id="69359"/>
    <lineage>
        <taxon>Bacteria</taxon>
        <taxon>Pseudomonadati</taxon>
        <taxon>Pseudomonadota</taxon>
        <taxon>Gammaproteobacteria</taxon>
        <taxon>Chromatiales</taxon>
        <taxon>Chromatiaceae</taxon>
        <taxon>Thiohalocapsa</taxon>
    </lineage>
</organism>
<reference evidence="3 4" key="1">
    <citation type="journal article" date="2020" name="Microorganisms">
        <title>Osmotic Adaptation and Compatible Solute Biosynthesis of Phototrophic Bacteria as Revealed from Genome Analyses.</title>
        <authorList>
            <person name="Imhoff J.F."/>
            <person name="Rahn T."/>
            <person name="Kunzel S."/>
            <person name="Keller A."/>
            <person name="Neulinger S.C."/>
        </authorList>
    </citation>
    <scope>NUCLEOTIDE SEQUENCE [LARGE SCALE GENOMIC DNA]</scope>
    <source>
        <strain evidence="3 4">DSM 6210</strain>
    </source>
</reference>
<feature type="compositionally biased region" description="Low complexity" evidence="1">
    <location>
        <begin position="85"/>
        <end position="95"/>
    </location>
</feature>
<evidence type="ECO:0000259" key="2">
    <source>
        <dbReference type="Pfam" id="PF07607"/>
    </source>
</evidence>
<dbReference type="InterPro" id="IPR011464">
    <property type="entry name" value="DUF1570"/>
</dbReference>
<dbReference type="RefSeq" id="WP_200235824.1">
    <property type="nucleotide sequence ID" value="NZ_NRRV01000015.1"/>
</dbReference>
<feature type="region of interest" description="Disordered" evidence="1">
    <location>
        <begin position="71"/>
        <end position="118"/>
    </location>
</feature>
<evidence type="ECO:0000313" key="3">
    <source>
        <dbReference type="EMBL" id="MBK1630693.1"/>
    </source>
</evidence>
<gene>
    <name evidence="3" type="ORF">CKO31_08040</name>
</gene>
<dbReference type="Proteomes" id="UP000748752">
    <property type="component" value="Unassembled WGS sequence"/>
</dbReference>
<name>A0ABS1CFM3_9GAMM</name>
<dbReference type="SUPFAM" id="SSF55486">
    <property type="entry name" value="Metalloproteases ('zincins'), catalytic domain"/>
    <property type="match status" value="1"/>
</dbReference>
<dbReference type="Pfam" id="PF07607">
    <property type="entry name" value="DUF1570"/>
    <property type="match status" value="1"/>
</dbReference>
<sequence length="399" mass="44437">MPALLRITALVLLVVIAAWQFSTDDQRRRLLVAFGVADSLEQAALTGLTLVGPGFRLVLLEPLPPVQRYVAAPGPGATPRPPTPRTSAAARARPTIGHGGDPCAAGAARNPSRARAPTRVHRYRDANGRPVFSDRAPTGTNAQVLDLTGDTGVGRFSAEYDFDGLTPPLGFQHQLEIDLDGVFHFLADDLRLTGVEPVHLRLRIVDGRPRFARLAGATGLDTTSGFYTHRDNLAVVRWMGDARTRAVARHEIAHLALGNWLGRTPLWLNEGLAEVVERMRFQQSFAVADASKRTLDRVRRLERAGRLPRLRTFLASNRSDWNDWGNDTAYPYAWSLVHFLLQEPIRQRTVTGLLRQLASHRCRPFDHVGFVEQDYFGGLAGMHRDWRRWLAGEARPLHF</sequence>
<evidence type="ECO:0000256" key="1">
    <source>
        <dbReference type="SAM" id="MobiDB-lite"/>
    </source>
</evidence>
<dbReference type="EMBL" id="NRRV01000015">
    <property type="protein sequence ID" value="MBK1630693.1"/>
    <property type="molecule type" value="Genomic_DNA"/>
</dbReference>
<feature type="domain" description="DUF1570" evidence="2">
    <location>
        <begin position="256"/>
        <end position="344"/>
    </location>
</feature>
<evidence type="ECO:0000313" key="4">
    <source>
        <dbReference type="Proteomes" id="UP000748752"/>
    </source>
</evidence>
<comment type="caution">
    <text evidence="3">The sequence shown here is derived from an EMBL/GenBank/DDBJ whole genome shotgun (WGS) entry which is preliminary data.</text>
</comment>
<accession>A0ABS1CFM3</accession>